<accession>A0ABT0F1Y5</accession>
<gene>
    <name evidence="1" type="ORF">L9059_16155</name>
</gene>
<comment type="caution">
    <text evidence="1">The sequence shown here is derived from an EMBL/GenBank/DDBJ whole genome shotgun (WGS) entry which is preliminary data.</text>
</comment>
<protein>
    <submittedName>
        <fullName evidence="1">Uncharacterized protein</fullName>
    </submittedName>
</protein>
<reference evidence="1 2" key="1">
    <citation type="submission" date="2022-02" db="EMBL/GenBank/DDBJ databases">
        <title>Comparative genomics of the first Antarctic Pseudomonas spp. capable of biotransforming 2,4,6-Trinitrotoluene.</title>
        <authorList>
            <person name="Cabrera M.A."/>
            <person name="Marquez S.L."/>
            <person name="Perez-Donoso J.M."/>
        </authorList>
    </citation>
    <scope>NUCLEOTIDE SEQUENCE [LARGE SCALE GENOMIC DNA]</scope>
    <source>
        <strain evidence="1 2">TNT19</strain>
    </source>
</reference>
<keyword evidence="2" id="KW-1185">Reference proteome</keyword>
<name>A0ABT0F1Y5_9PSED</name>
<dbReference type="RefSeq" id="WP_247291994.1">
    <property type="nucleotide sequence ID" value="NZ_JAKNRW010000012.1"/>
</dbReference>
<organism evidence="1 2">
    <name type="scientific">Pseudomonas violetae</name>
    <dbReference type="NCBI Taxonomy" id="2915813"/>
    <lineage>
        <taxon>Bacteria</taxon>
        <taxon>Pseudomonadati</taxon>
        <taxon>Pseudomonadota</taxon>
        <taxon>Gammaproteobacteria</taxon>
        <taxon>Pseudomonadales</taxon>
        <taxon>Pseudomonadaceae</taxon>
        <taxon>Pseudomonas</taxon>
    </lineage>
</organism>
<evidence type="ECO:0000313" key="1">
    <source>
        <dbReference type="EMBL" id="MCK1791696.1"/>
    </source>
</evidence>
<dbReference type="Proteomes" id="UP001299876">
    <property type="component" value="Unassembled WGS sequence"/>
</dbReference>
<sequence length="70" mass="8174">MKWFGRLIGLVCRDNRSGREQAREREFIDTLNGLKTLRVTPDGGMSIDPEEIRDRVIASRHALKHFVRRP</sequence>
<proteinExistence type="predicted"/>
<dbReference type="EMBL" id="JAKNRW010000012">
    <property type="protein sequence ID" value="MCK1791696.1"/>
    <property type="molecule type" value="Genomic_DNA"/>
</dbReference>
<evidence type="ECO:0000313" key="2">
    <source>
        <dbReference type="Proteomes" id="UP001299876"/>
    </source>
</evidence>